<dbReference type="Proteomes" id="UP000006380">
    <property type="component" value="Chromosome"/>
</dbReference>
<evidence type="ECO:0000256" key="6">
    <source>
        <dbReference type="ARBA" id="ARBA00023136"/>
    </source>
</evidence>
<evidence type="ECO:0000256" key="3">
    <source>
        <dbReference type="ARBA" id="ARBA00022475"/>
    </source>
</evidence>
<feature type="transmembrane region" description="Helical" evidence="7">
    <location>
        <begin position="134"/>
        <end position="154"/>
    </location>
</feature>
<feature type="domain" description="Major facilitator superfamily (MFS) profile" evidence="8">
    <location>
        <begin position="201"/>
        <end position="412"/>
    </location>
</feature>
<reference evidence="9" key="1">
    <citation type="submission" date="2016-07" db="EMBL/GenBank/DDBJ databases">
        <title>Comparative genomics of the Campylobacter concisus group.</title>
        <authorList>
            <person name="Miller W.G."/>
            <person name="Yee E."/>
            <person name="Chapman M.H."/>
            <person name="Huynh S."/>
            <person name="Bono J.L."/>
            <person name="On S.L.W."/>
            <person name="StLeger J."/>
            <person name="Foster G."/>
            <person name="Parker C.T."/>
        </authorList>
    </citation>
    <scope>NUCLEOTIDE SEQUENCE</scope>
    <source>
        <strain evidence="9">525.92</strain>
    </source>
</reference>
<dbReference type="PANTHER" id="PTHR23521">
    <property type="entry name" value="TRANSPORTER MFS SUPERFAMILY"/>
    <property type="match status" value="1"/>
</dbReference>
<dbReference type="KEGG" id="ccv:CCV52592_1328"/>
<keyword evidence="4 7" id="KW-0812">Transmembrane</keyword>
<dbReference type="PROSITE" id="PS50850">
    <property type="entry name" value="MFS"/>
    <property type="match status" value="1"/>
</dbReference>
<evidence type="ECO:0000256" key="5">
    <source>
        <dbReference type="ARBA" id="ARBA00022989"/>
    </source>
</evidence>
<organism evidence="9 10">
    <name type="scientific">Campylobacter curvus (strain 525.92)</name>
    <dbReference type="NCBI Taxonomy" id="360105"/>
    <lineage>
        <taxon>Bacteria</taxon>
        <taxon>Pseudomonadati</taxon>
        <taxon>Campylobacterota</taxon>
        <taxon>Epsilonproteobacteria</taxon>
        <taxon>Campylobacterales</taxon>
        <taxon>Campylobacteraceae</taxon>
        <taxon>Campylobacter</taxon>
    </lineage>
</organism>
<feature type="transmembrane region" description="Helical" evidence="7">
    <location>
        <begin position="46"/>
        <end position="62"/>
    </location>
</feature>
<evidence type="ECO:0000256" key="2">
    <source>
        <dbReference type="ARBA" id="ARBA00022448"/>
    </source>
</evidence>
<evidence type="ECO:0000256" key="7">
    <source>
        <dbReference type="SAM" id="Phobius"/>
    </source>
</evidence>
<name>A7GXK7_CAMC5</name>
<keyword evidence="3" id="KW-1003">Cell membrane</keyword>
<dbReference type="PANTHER" id="PTHR23521:SF2">
    <property type="entry name" value="TRANSPORTER MFS SUPERFAMILY"/>
    <property type="match status" value="1"/>
</dbReference>
<dbReference type="InterPro" id="IPR047200">
    <property type="entry name" value="MFS_YcaD-like"/>
</dbReference>
<protein>
    <submittedName>
        <fullName evidence="9">Major facilitator superfamily transporter, possible sugar permease</fullName>
    </submittedName>
</protein>
<dbReference type="PROSITE" id="PS51257">
    <property type="entry name" value="PROKAR_LIPOPROTEIN"/>
    <property type="match status" value="1"/>
</dbReference>
<evidence type="ECO:0000256" key="4">
    <source>
        <dbReference type="ARBA" id="ARBA00022692"/>
    </source>
</evidence>
<evidence type="ECO:0000313" key="10">
    <source>
        <dbReference type="Proteomes" id="UP000006380"/>
    </source>
</evidence>
<keyword evidence="10" id="KW-1185">Reference proteome</keyword>
<gene>
    <name evidence="9" type="ORF">CCV52592_1328</name>
</gene>
<feature type="transmembrane region" description="Helical" evidence="7">
    <location>
        <begin position="267"/>
        <end position="284"/>
    </location>
</feature>
<feature type="transmembrane region" description="Helical" evidence="7">
    <location>
        <begin position="290"/>
        <end position="309"/>
    </location>
</feature>
<feature type="transmembrane region" description="Helical" evidence="7">
    <location>
        <begin position="99"/>
        <end position="122"/>
    </location>
</feature>
<dbReference type="GO" id="GO:0005886">
    <property type="term" value="C:plasma membrane"/>
    <property type="evidence" value="ECO:0007669"/>
    <property type="project" value="UniProtKB-SubCell"/>
</dbReference>
<dbReference type="PROSITE" id="PS00216">
    <property type="entry name" value="SUGAR_TRANSPORT_1"/>
    <property type="match status" value="1"/>
</dbReference>
<feature type="transmembrane region" description="Helical" evidence="7">
    <location>
        <begin position="160"/>
        <end position="180"/>
    </location>
</feature>
<comment type="subcellular location">
    <subcellularLocation>
        <location evidence="1">Cell membrane</location>
        <topology evidence="1">Multi-pass membrane protein</topology>
    </subcellularLocation>
</comment>
<proteinExistence type="predicted"/>
<evidence type="ECO:0000259" key="8">
    <source>
        <dbReference type="PROSITE" id="PS50850"/>
    </source>
</evidence>
<dbReference type="InterPro" id="IPR005829">
    <property type="entry name" value="Sugar_transporter_CS"/>
</dbReference>
<keyword evidence="6 7" id="KW-0472">Membrane</keyword>
<accession>A7GXK7</accession>
<dbReference type="STRING" id="360105.CCV52592_1328"/>
<dbReference type="GO" id="GO:0022857">
    <property type="term" value="F:transmembrane transporter activity"/>
    <property type="evidence" value="ECO:0007669"/>
    <property type="project" value="InterPro"/>
</dbReference>
<feature type="transmembrane region" description="Helical" evidence="7">
    <location>
        <begin position="330"/>
        <end position="346"/>
    </location>
</feature>
<feature type="transmembrane region" description="Helical" evidence="7">
    <location>
        <begin position="74"/>
        <end position="93"/>
    </location>
</feature>
<feature type="transmembrane region" description="Helical" evidence="7">
    <location>
        <begin position="237"/>
        <end position="255"/>
    </location>
</feature>
<dbReference type="InterPro" id="IPR011701">
    <property type="entry name" value="MFS"/>
</dbReference>
<evidence type="ECO:0000313" key="9">
    <source>
        <dbReference type="EMBL" id="EAT99501.2"/>
    </source>
</evidence>
<sequence>MSSSMRTIRSMLPLFLGMSLLFIGNGLVIASCGVELKKMGVDEMQIGLVNTCFFVGALMSTISSHRIISKTGHIRAFAIFTAVFGVSAMFHSLSQNLYFWAFLRACLGYCYYGLLMVIESWLNAKTANFIRSRVLAFYEGVFYTSFGAGILILALDLSSFEIFIISAAFIMISSIPLNLIRIKQPQIPQKQSINIPKILGIVPLALVGALVAGIAVNGFFSMASLFVLLQGYGTKEVSFFMTIAMAGGFSVQLVIGGFSDKFGRRPAIIASSCVALVSALLFLLNEHNLTVQYILAFFFGSGIFCIYGLSIARANDEITDKTQSVQVARALLFSYSLASLVSPMLMGASMRYFGAFGFIYVYLIVFSFLIIFALTQKTVPSYLRKNYNEQHVARTSAISSLNVKQNLADVEK</sequence>
<feature type="transmembrane region" description="Helical" evidence="7">
    <location>
        <begin position="352"/>
        <end position="375"/>
    </location>
</feature>
<dbReference type="Gene3D" id="1.20.1250.20">
    <property type="entry name" value="MFS general substrate transporter like domains"/>
    <property type="match status" value="2"/>
</dbReference>
<keyword evidence="5 7" id="KW-1133">Transmembrane helix</keyword>
<evidence type="ECO:0000256" key="1">
    <source>
        <dbReference type="ARBA" id="ARBA00004651"/>
    </source>
</evidence>
<dbReference type="OrthoDB" id="9797524at2"/>
<dbReference type="RefSeq" id="WP_011992083.1">
    <property type="nucleotide sequence ID" value="NC_009715.2"/>
</dbReference>
<dbReference type="EMBL" id="CP000767">
    <property type="protein sequence ID" value="EAT99501.2"/>
    <property type="molecule type" value="Genomic_DNA"/>
</dbReference>
<feature type="transmembrane region" description="Helical" evidence="7">
    <location>
        <begin position="201"/>
        <end position="231"/>
    </location>
</feature>
<dbReference type="InterPro" id="IPR020846">
    <property type="entry name" value="MFS_dom"/>
</dbReference>
<dbReference type="SUPFAM" id="SSF103473">
    <property type="entry name" value="MFS general substrate transporter"/>
    <property type="match status" value="1"/>
</dbReference>
<dbReference type="HOGENOM" id="CLU_035018_1_1_7"/>
<dbReference type="InterPro" id="IPR036259">
    <property type="entry name" value="MFS_trans_sf"/>
</dbReference>
<dbReference type="Pfam" id="PF07690">
    <property type="entry name" value="MFS_1"/>
    <property type="match status" value="1"/>
</dbReference>
<dbReference type="AlphaFoldDB" id="A7GXK7"/>
<dbReference type="CDD" id="cd17477">
    <property type="entry name" value="MFS_YcaD_like"/>
    <property type="match status" value="1"/>
</dbReference>
<keyword evidence="2" id="KW-0813">Transport</keyword>